<dbReference type="EMBL" id="QUNF01000017">
    <property type="protein sequence ID" value="REG83616.1"/>
    <property type="molecule type" value="Genomic_DNA"/>
</dbReference>
<dbReference type="GO" id="GO:0016829">
    <property type="term" value="F:lyase activity"/>
    <property type="evidence" value="ECO:0007669"/>
    <property type="project" value="UniProtKB-KW"/>
</dbReference>
<dbReference type="InterPro" id="IPR029069">
    <property type="entry name" value="HotDog_dom_sf"/>
</dbReference>
<comment type="caution">
    <text evidence="2">The sequence shown here is derived from an EMBL/GenBank/DDBJ whole genome shotgun (WGS) entry which is preliminary data.</text>
</comment>
<proteinExistence type="predicted"/>
<keyword evidence="1" id="KW-0456">Lyase</keyword>
<keyword evidence="3" id="KW-1185">Reference proteome</keyword>
<dbReference type="Proteomes" id="UP000256405">
    <property type="component" value="Unassembled WGS sequence"/>
</dbReference>
<dbReference type="SUPFAM" id="SSF54637">
    <property type="entry name" value="Thioesterase/thiol ester dehydrase-isomerase"/>
    <property type="match status" value="1"/>
</dbReference>
<sequence>MFSYENYSLIMNTTIESLIPHRFPFLFVDEIVSASAEEIIGIKTFSKSNDAMLLGSFPDSGFIPGMILIESMAQCGGAGIKMLGLADGFFGLVSMDKVKFFKGVTYETEIKYVVKNIRVSERLIKQEGVAYVMDELVAEASWICAKLNN</sequence>
<dbReference type="CDD" id="cd01288">
    <property type="entry name" value="FabZ"/>
    <property type="match status" value="1"/>
</dbReference>
<dbReference type="PANTHER" id="PTHR30272">
    <property type="entry name" value="3-HYDROXYACYL-[ACYL-CARRIER-PROTEIN] DEHYDRATASE"/>
    <property type="match status" value="1"/>
</dbReference>
<protein>
    <submittedName>
        <fullName evidence="2">3-hydroxyacyl-[acyl-carrier-protein] dehydratase</fullName>
    </submittedName>
</protein>
<dbReference type="PANTHER" id="PTHR30272:SF1">
    <property type="entry name" value="3-HYDROXYACYL-[ACYL-CARRIER-PROTEIN] DEHYDRATASE"/>
    <property type="match status" value="1"/>
</dbReference>
<evidence type="ECO:0000313" key="2">
    <source>
        <dbReference type="EMBL" id="REG83616.1"/>
    </source>
</evidence>
<evidence type="ECO:0000256" key="1">
    <source>
        <dbReference type="ARBA" id="ARBA00023239"/>
    </source>
</evidence>
<evidence type="ECO:0000313" key="3">
    <source>
        <dbReference type="Proteomes" id="UP000256405"/>
    </source>
</evidence>
<dbReference type="Pfam" id="PF07977">
    <property type="entry name" value="FabA"/>
    <property type="match status" value="1"/>
</dbReference>
<name>A0A3E0DLU0_9BACT</name>
<accession>A0A3E0DLU0</accession>
<reference evidence="2 3" key="1">
    <citation type="submission" date="2018-08" db="EMBL/GenBank/DDBJ databases">
        <title>Genomic Encyclopedia of Archaeal and Bacterial Type Strains, Phase II (KMG-II): from individual species to whole genera.</title>
        <authorList>
            <person name="Goeker M."/>
        </authorList>
    </citation>
    <scope>NUCLEOTIDE SEQUENCE [LARGE SCALE GENOMIC DNA]</scope>
    <source>
        <strain evidence="2 3">DSM 15986</strain>
    </source>
</reference>
<dbReference type="Gene3D" id="3.10.129.10">
    <property type="entry name" value="Hotdog Thioesterase"/>
    <property type="match status" value="1"/>
</dbReference>
<organism evidence="2 3">
    <name type="scientific">Algoriphagus antarcticus</name>
    <dbReference type="NCBI Taxonomy" id="238540"/>
    <lineage>
        <taxon>Bacteria</taxon>
        <taxon>Pseudomonadati</taxon>
        <taxon>Bacteroidota</taxon>
        <taxon>Cytophagia</taxon>
        <taxon>Cytophagales</taxon>
        <taxon>Cyclobacteriaceae</taxon>
        <taxon>Algoriphagus</taxon>
    </lineage>
</organism>
<dbReference type="InterPro" id="IPR013114">
    <property type="entry name" value="FabA_FabZ"/>
</dbReference>
<dbReference type="AlphaFoldDB" id="A0A3E0DLU0"/>
<gene>
    <name evidence="2" type="ORF">C8N25_117118</name>
</gene>